<evidence type="ECO:0000259" key="14">
    <source>
        <dbReference type="Pfam" id="PF01370"/>
    </source>
</evidence>
<keyword evidence="4" id="KW-0284">Flavonoid biosynthesis</keyword>
<evidence type="ECO:0000256" key="10">
    <source>
        <dbReference type="ARBA" id="ARBA00042087"/>
    </source>
</evidence>
<evidence type="ECO:0000256" key="8">
    <source>
        <dbReference type="ARBA" id="ARBA00039057"/>
    </source>
</evidence>
<dbReference type="SUPFAM" id="SSF51735">
    <property type="entry name" value="NAD(P)-binding Rossmann-fold domains"/>
    <property type="match status" value="1"/>
</dbReference>
<dbReference type="Pfam" id="PF01370">
    <property type="entry name" value="Epimerase"/>
    <property type="match status" value="1"/>
</dbReference>
<dbReference type="FunFam" id="3.40.50.720:FF:000085">
    <property type="entry name" value="Dihydroflavonol reductase"/>
    <property type="match status" value="1"/>
</dbReference>
<comment type="catalytic activity">
    <reaction evidence="13">
        <text>a (2R,3S,4S)-leucoanthocyanidin + NADP(+) = a (2R,3R)-dihydroflavonol + NADPH + H(+)</text>
        <dbReference type="Rhea" id="RHEA:54444"/>
        <dbReference type="ChEBI" id="CHEBI:15378"/>
        <dbReference type="ChEBI" id="CHEBI:57783"/>
        <dbReference type="ChEBI" id="CHEBI:58349"/>
        <dbReference type="ChEBI" id="CHEBI:138176"/>
        <dbReference type="ChEBI" id="CHEBI:138188"/>
        <dbReference type="EC" id="1.1.1.219"/>
    </reaction>
</comment>
<evidence type="ECO:0000256" key="11">
    <source>
        <dbReference type="ARBA" id="ARBA00042831"/>
    </source>
</evidence>
<dbReference type="PANTHER" id="PTHR10366:SF852">
    <property type="entry name" value="CINNAMOYL-COA REDUCTASE CAD2"/>
    <property type="match status" value="1"/>
</dbReference>
<dbReference type="CDD" id="cd08958">
    <property type="entry name" value="FR_SDR_e"/>
    <property type="match status" value="1"/>
</dbReference>
<evidence type="ECO:0000313" key="15">
    <source>
        <dbReference type="EMBL" id="GER37892.1"/>
    </source>
</evidence>
<evidence type="ECO:0000256" key="4">
    <source>
        <dbReference type="ARBA" id="ARBA00023241"/>
    </source>
</evidence>
<dbReference type="InterPro" id="IPR001509">
    <property type="entry name" value="Epimerase_deHydtase"/>
</dbReference>
<evidence type="ECO:0000256" key="1">
    <source>
        <dbReference type="ARBA" id="ARBA00004935"/>
    </source>
</evidence>
<dbReference type="EMBL" id="BKCP01005405">
    <property type="protein sequence ID" value="GER37892.1"/>
    <property type="molecule type" value="Genomic_DNA"/>
</dbReference>
<evidence type="ECO:0000256" key="3">
    <source>
        <dbReference type="ARBA" id="ARBA00023002"/>
    </source>
</evidence>
<dbReference type="GO" id="GO:0009813">
    <property type="term" value="P:flavonoid biosynthetic process"/>
    <property type="evidence" value="ECO:0007669"/>
    <property type="project" value="UniProtKB-KW"/>
</dbReference>
<protein>
    <recommendedName>
        <fullName evidence="9">Dihydroflavonol 4-reductase</fullName>
        <ecNumber evidence="8">1.1.1.219</ecNumber>
        <ecNumber evidence="7">1.1.1.234</ecNumber>
    </recommendedName>
    <alternativeName>
        <fullName evidence="11">Dihydrokaempferol 4-reductase</fullName>
    </alternativeName>
    <alternativeName>
        <fullName evidence="10">Flavanone 4-reductase</fullName>
    </alternativeName>
</protein>
<dbReference type="InterPro" id="IPR036291">
    <property type="entry name" value="NAD(P)-bd_dom_sf"/>
</dbReference>
<gene>
    <name evidence="15" type="ORF">STAS_14313</name>
</gene>
<dbReference type="EC" id="1.1.1.219" evidence="8"/>
<evidence type="ECO:0000256" key="13">
    <source>
        <dbReference type="ARBA" id="ARBA00049132"/>
    </source>
</evidence>
<sequence length="333" mass="36759">MGKLVCVTGASGYIASWLVKLLLHNGYTVNATVRNLSDPSKIEHLKALQGAKERLKLFQADLLEKGSFDSAIDGCDGVFHSASPVMLGDIINPQKELIDPAVKGTLNVLSSCLKAPTVKRVVLTSSMASVFVERKRKTTETLVDETYFSDPEFVEENKEWYILSKTLAEKAAIEFADQNGIDLLVMNPGLVTGPLLQPTLNLTTRAFLDLIREGKSMTTPSGIFLFVDVRDVAKAHVLAFENPSSNGRYCLVANVVYNSEVLGVLRELYPTLDLSKSSQVDQRDIQRFQVSRAKAESLGINFMSLEQSLKDTIESLKERKLIECSDYGCESKI</sequence>
<evidence type="ECO:0000256" key="12">
    <source>
        <dbReference type="ARBA" id="ARBA00048870"/>
    </source>
</evidence>
<comment type="caution">
    <text evidence="15">The sequence shown here is derived from an EMBL/GenBank/DDBJ whole genome shotgun (WGS) entry which is preliminary data.</text>
</comment>
<comment type="pathway">
    <text evidence="1">Pigment biosynthesis; anthocyanin biosynthesis.</text>
</comment>
<dbReference type="Gene3D" id="3.40.50.720">
    <property type="entry name" value="NAD(P)-binding Rossmann-like Domain"/>
    <property type="match status" value="1"/>
</dbReference>
<comment type="catalytic activity">
    <reaction evidence="12">
        <text>(2S)-flavan-4-ol + NADP(+) = (2S)-flavanone + NADPH + H(+)</text>
        <dbReference type="Rhea" id="RHEA:11228"/>
        <dbReference type="ChEBI" id="CHEBI:15378"/>
        <dbReference type="ChEBI" id="CHEBI:15605"/>
        <dbReference type="ChEBI" id="CHEBI:15606"/>
        <dbReference type="ChEBI" id="CHEBI:57783"/>
        <dbReference type="ChEBI" id="CHEBI:58349"/>
        <dbReference type="EC" id="1.1.1.234"/>
    </reaction>
</comment>
<comment type="function">
    <text evidence="6">Bifunctional enzyme involved in flavonoid metabolism.</text>
</comment>
<feature type="domain" description="NAD-dependent epimerase/dehydratase" evidence="14">
    <location>
        <begin position="5"/>
        <end position="246"/>
    </location>
</feature>
<dbReference type="InterPro" id="IPR050425">
    <property type="entry name" value="NAD(P)_dehydrat-like"/>
</dbReference>
<evidence type="ECO:0000256" key="6">
    <source>
        <dbReference type="ARBA" id="ARBA00037100"/>
    </source>
</evidence>
<evidence type="ECO:0000313" key="16">
    <source>
        <dbReference type="Proteomes" id="UP000325081"/>
    </source>
</evidence>
<proteinExistence type="inferred from homology"/>
<organism evidence="15 16">
    <name type="scientific">Striga asiatica</name>
    <name type="common">Asiatic witchweed</name>
    <name type="synonym">Buchnera asiatica</name>
    <dbReference type="NCBI Taxonomy" id="4170"/>
    <lineage>
        <taxon>Eukaryota</taxon>
        <taxon>Viridiplantae</taxon>
        <taxon>Streptophyta</taxon>
        <taxon>Embryophyta</taxon>
        <taxon>Tracheophyta</taxon>
        <taxon>Spermatophyta</taxon>
        <taxon>Magnoliopsida</taxon>
        <taxon>eudicotyledons</taxon>
        <taxon>Gunneridae</taxon>
        <taxon>Pentapetalae</taxon>
        <taxon>asterids</taxon>
        <taxon>lamiids</taxon>
        <taxon>Lamiales</taxon>
        <taxon>Orobanchaceae</taxon>
        <taxon>Buchnereae</taxon>
        <taxon>Striga</taxon>
    </lineage>
</organism>
<evidence type="ECO:0000256" key="9">
    <source>
        <dbReference type="ARBA" id="ARBA00039963"/>
    </source>
</evidence>
<dbReference type="PANTHER" id="PTHR10366">
    <property type="entry name" value="NAD DEPENDENT EPIMERASE/DEHYDRATASE"/>
    <property type="match status" value="1"/>
</dbReference>
<dbReference type="OrthoDB" id="2735536at2759"/>
<evidence type="ECO:0000256" key="5">
    <source>
        <dbReference type="ARBA" id="ARBA00023445"/>
    </source>
</evidence>
<keyword evidence="16" id="KW-1185">Reference proteome</keyword>
<evidence type="ECO:0000256" key="7">
    <source>
        <dbReference type="ARBA" id="ARBA00039055"/>
    </source>
</evidence>
<name>A0A5A7PZB8_STRAF</name>
<keyword evidence="2" id="KW-0521">NADP</keyword>
<dbReference type="Proteomes" id="UP000325081">
    <property type="component" value="Unassembled WGS sequence"/>
</dbReference>
<dbReference type="AlphaFoldDB" id="A0A5A7PZB8"/>
<reference evidence="16" key="1">
    <citation type="journal article" date="2019" name="Curr. Biol.">
        <title>Genome Sequence of Striga asiatica Provides Insight into the Evolution of Plant Parasitism.</title>
        <authorList>
            <person name="Yoshida S."/>
            <person name="Kim S."/>
            <person name="Wafula E.K."/>
            <person name="Tanskanen J."/>
            <person name="Kim Y.M."/>
            <person name="Honaas L."/>
            <person name="Yang Z."/>
            <person name="Spallek T."/>
            <person name="Conn C.E."/>
            <person name="Ichihashi Y."/>
            <person name="Cheong K."/>
            <person name="Cui S."/>
            <person name="Der J.P."/>
            <person name="Gundlach H."/>
            <person name="Jiao Y."/>
            <person name="Hori C."/>
            <person name="Ishida J.K."/>
            <person name="Kasahara H."/>
            <person name="Kiba T."/>
            <person name="Kim M.S."/>
            <person name="Koo N."/>
            <person name="Laohavisit A."/>
            <person name="Lee Y.H."/>
            <person name="Lumba S."/>
            <person name="McCourt P."/>
            <person name="Mortimer J.C."/>
            <person name="Mutuku J.M."/>
            <person name="Nomura T."/>
            <person name="Sasaki-Sekimoto Y."/>
            <person name="Seto Y."/>
            <person name="Wang Y."/>
            <person name="Wakatake T."/>
            <person name="Sakakibara H."/>
            <person name="Demura T."/>
            <person name="Yamaguchi S."/>
            <person name="Yoneyama K."/>
            <person name="Manabe R.I."/>
            <person name="Nelson D.C."/>
            <person name="Schulman A.H."/>
            <person name="Timko M.P."/>
            <person name="dePamphilis C.W."/>
            <person name="Choi D."/>
            <person name="Shirasu K."/>
        </authorList>
    </citation>
    <scope>NUCLEOTIDE SEQUENCE [LARGE SCALE GENOMIC DNA]</scope>
    <source>
        <strain evidence="16">cv. UVA1</strain>
    </source>
</reference>
<dbReference type="GO" id="GO:0047890">
    <property type="term" value="F:flavanone 4-reductase activity"/>
    <property type="evidence" value="ECO:0007669"/>
    <property type="project" value="UniProtKB-EC"/>
</dbReference>
<accession>A0A5A7PZB8</accession>
<evidence type="ECO:0000256" key="2">
    <source>
        <dbReference type="ARBA" id="ARBA00022857"/>
    </source>
</evidence>
<keyword evidence="3" id="KW-0560">Oxidoreductase</keyword>
<dbReference type="GO" id="GO:0045552">
    <property type="term" value="F:dihydroflavanol 4-reductase activity"/>
    <property type="evidence" value="ECO:0007669"/>
    <property type="project" value="UniProtKB-EC"/>
</dbReference>
<comment type="similarity">
    <text evidence="5">Belongs to the NAD(P)-dependent epimerase/dehydratase family. Dihydroflavonol-4-reductase subfamily.</text>
</comment>
<dbReference type="EC" id="1.1.1.234" evidence="7"/>